<proteinExistence type="predicted"/>
<evidence type="ECO:0000256" key="2">
    <source>
        <dbReference type="ARBA" id="ARBA00022692"/>
    </source>
</evidence>
<evidence type="ECO:0000256" key="5">
    <source>
        <dbReference type="ARBA" id="ARBA00023136"/>
    </source>
</evidence>
<feature type="transmembrane region" description="Helical" evidence="6">
    <location>
        <begin position="43"/>
        <end position="63"/>
    </location>
</feature>
<dbReference type="InterPro" id="IPR045064">
    <property type="entry name" value="Reticulon-like"/>
</dbReference>
<gene>
    <name evidence="8" type="ORF">Adt_13467</name>
</gene>
<organism evidence="8 9">
    <name type="scientific">Abeliophyllum distichum</name>
    <dbReference type="NCBI Taxonomy" id="126358"/>
    <lineage>
        <taxon>Eukaryota</taxon>
        <taxon>Viridiplantae</taxon>
        <taxon>Streptophyta</taxon>
        <taxon>Embryophyta</taxon>
        <taxon>Tracheophyta</taxon>
        <taxon>Spermatophyta</taxon>
        <taxon>Magnoliopsida</taxon>
        <taxon>eudicotyledons</taxon>
        <taxon>Gunneridae</taxon>
        <taxon>Pentapetalae</taxon>
        <taxon>asterids</taxon>
        <taxon>lamiids</taxon>
        <taxon>Lamiales</taxon>
        <taxon>Oleaceae</taxon>
        <taxon>Forsythieae</taxon>
        <taxon>Abeliophyllum</taxon>
    </lineage>
</organism>
<evidence type="ECO:0000256" key="1">
    <source>
        <dbReference type="ARBA" id="ARBA00004477"/>
    </source>
</evidence>
<dbReference type="PANTHER" id="PTHR10994">
    <property type="entry name" value="RETICULON"/>
    <property type="match status" value="1"/>
</dbReference>
<dbReference type="GO" id="GO:0005789">
    <property type="term" value="C:endoplasmic reticulum membrane"/>
    <property type="evidence" value="ECO:0007669"/>
    <property type="project" value="UniProtKB-SubCell"/>
</dbReference>
<keyword evidence="2 6" id="KW-0812">Transmembrane</keyword>
<dbReference type="AlphaFoldDB" id="A0ABD1TXS8"/>
<dbReference type="EMBL" id="JBFOLK010000004">
    <property type="protein sequence ID" value="KAL2517220.1"/>
    <property type="molecule type" value="Genomic_DNA"/>
</dbReference>
<evidence type="ECO:0000313" key="9">
    <source>
        <dbReference type="Proteomes" id="UP001604336"/>
    </source>
</evidence>
<keyword evidence="5 6" id="KW-0472">Membrane</keyword>
<dbReference type="PROSITE" id="PS50845">
    <property type="entry name" value="RETICULON"/>
    <property type="match status" value="2"/>
</dbReference>
<keyword evidence="4 6" id="KW-1133">Transmembrane helix</keyword>
<feature type="domain" description="Reticulon" evidence="7">
    <location>
        <begin position="29"/>
        <end position="81"/>
    </location>
</feature>
<reference evidence="9" key="1">
    <citation type="submission" date="2024-07" db="EMBL/GenBank/DDBJ databases">
        <title>Two chromosome-level genome assemblies of Korean endemic species Abeliophyllum distichum and Forsythia ovata (Oleaceae).</title>
        <authorList>
            <person name="Jang H."/>
        </authorList>
    </citation>
    <scope>NUCLEOTIDE SEQUENCE [LARGE SCALE GENOMIC DNA]</scope>
</reference>
<sequence>MPPKQPSKTNGNSRLFGKPVHSVFGGGKIADILLWKNYKLSGGVLGGATIIWILLEIVGYHVLTIVSRVLIVALGAMFIWSWGAIFIKNINHPRGACVEVGICSEDPNQSIIGYSQGRRIRKIFKEVSLATVLLFTVPLFYDKYKNQANSFLVQLMAEIKKYYRVVDAKVVSKIPIGESRN</sequence>
<keyword evidence="3 6" id="KW-0256">Endoplasmic reticulum</keyword>
<accession>A0ABD1TXS8</accession>
<dbReference type="PANTHER" id="PTHR10994:SF193">
    <property type="entry name" value="RETICULON-LIKE PROTEIN"/>
    <property type="match status" value="1"/>
</dbReference>
<keyword evidence="9" id="KW-1185">Reference proteome</keyword>
<evidence type="ECO:0000256" key="4">
    <source>
        <dbReference type="ARBA" id="ARBA00022989"/>
    </source>
</evidence>
<evidence type="ECO:0000313" key="8">
    <source>
        <dbReference type="EMBL" id="KAL2517220.1"/>
    </source>
</evidence>
<dbReference type="Proteomes" id="UP001604336">
    <property type="component" value="Unassembled WGS sequence"/>
</dbReference>
<comment type="subcellular location">
    <subcellularLocation>
        <location evidence="1 6">Endoplasmic reticulum membrane</location>
        <topology evidence="1 6">Multi-pass membrane protein</topology>
    </subcellularLocation>
</comment>
<evidence type="ECO:0000259" key="7">
    <source>
        <dbReference type="PROSITE" id="PS50845"/>
    </source>
</evidence>
<dbReference type="InterPro" id="IPR003388">
    <property type="entry name" value="Reticulon"/>
</dbReference>
<dbReference type="Pfam" id="PF02453">
    <property type="entry name" value="Reticulon"/>
    <property type="match status" value="1"/>
</dbReference>
<evidence type="ECO:0000256" key="3">
    <source>
        <dbReference type="ARBA" id="ARBA00022824"/>
    </source>
</evidence>
<feature type="transmembrane region" description="Helical" evidence="6">
    <location>
        <begin position="69"/>
        <end position="87"/>
    </location>
</feature>
<comment type="caution">
    <text evidence="8">The sequence shown here is derived from an EMBL/GenBank/DDBJ whole genome shotgun (WGS) entry which is preliminary data.</text>
</comment>
<evidence type="ECO:0000256" key="6">
    <source>
        <dbReference type="RuleBase" id="RU363132"/>
    </source>
</evidence>
<protein>
    <recommendedName>
        <fullName evidence="6">Reticulon-like protein</fullName>
    </recommendedName>
</protein>
<name>A0ABD1TXS8_9LAMI</name>
<feature type="domain" description="Reticulon" evidence="7">
    <location>
        <begin position="129"/>
        <end position="181"/>
    </location>
</feature>